<comment type="caution">
    <text evidence="1">The sequence shown here is derived from an EMBL/GenBank/DDBJ whole genome shotgun (WGS) entry which is preliminary data.</text>
</comment>
<protein>
    <submittedName>
        <fullName evidence="1">Uncharacterized protein</fullName>
    </submittedName>
</protein>
<organism evidence="1 2">
    <name type="scientific">Saccharopolyspora griseoalba</name>
    <dbReference type="NCBI Taxonomy" id="1431848"/>
    <lineage>
        <taxon>Bacteria</taxon>
        <taxon>Bacillati</taxon>
        <taxon>Actinomycetota</taxon>
        <taxon>Actinomycetes</taxon>
        <taxon>Pseudonocardiales</taxon>
        <taxon>Pseudonocardiaceae</taxon>
        <taxon>Saccharopolyspora</taxon>
    </lineage>
</organism>
<dbReference type="RefSeq" id="WP_380673078.1">
    <property type="nucleotide sequence ID" value="NZ_JBHTCJ010000021.1"/>
</dbReference>
<accession>A0ABW2LQR5</accession>
<dbReference type="Proteomes" id="UP001596504">
    <property type="component" value="Unassembled WGS sequence"/>
</dbReference>
<evidence type="ECO:0000313" key="1">
    <source>
        <dbReference type="EMBL" id="MFC7344868.1"/>
    </source>
</evidence>
<reference evidence="2" key="1">
    <citation type="journal article" date="2019" name="Int. J. Syst. Evol. Microbiol.">
        <title>The Global Catalogue of Microorganisms (GCM) 10K type strain sequencing project: providing services to taxonomists for standard genome sequencing and annotation.</title>
        <authorList>
            <consortium name="The Broad Institute Genomics Platform"/>
            <consortium name="The Broad Institute Genome Sequencing Center for Infectious Disease"/>
            <person name="Wu L."/>
            <person name="Ma J."/>
        </authorList>
    </citation>
    <scope>NUCLEOTIDE SEQUENCE [LARGE SCALE GENOMIC DNA]</scope>
    <source>
        <strain evidence="2">WLHS5</strain>
    </source>
</reference>
<sequence length="48" mass="5341">METHEYTNGQGVTIRETVDEDGTVINRQVIADGVVAIGNMRGKIHNWD</sequence>
<name>A0ABW2LQR5_9PSEU</name>
<keyword evidence="2" id="KW-1185">Reference proteome</keyword>
<dbReference type="EMBL" id="JBHTCJ010000021">
    <property type="protein sequence ID" value="MFC7344868.1"/>
    <property type="molecule type" value="Genomic_DNA"/>
</dbReference>
<gene>
    <name evidence="1" type="ORF">ACFQRI_25950</name>
</gene>
<evidence type="ECO:0000313" key="2">
    <source>
        <dbReference type="Proteomes" id="UP001596504"/>
    </source>
</evidence>
<proteinExistence type="predicted"/>